<evidence type="ECO:0000313" key="1">
    <source>
        <dbReference type="EMBL" id="WML85290.1"/>
    </source>
</evidence>
<dbReference type="RefSeq" id="WP_308871658.1">
    <property type="nucleotide sequence ID" value="NZ_CP133217.1"/>
</dbReference>
<dbReference type="Proteomes" id="UP001229862">
    <property type="component" value="Chromosome"/>
</dbReference>
<proteinExistence type="predicted"/>
<protein>
    <submittedName>
        <fullName evidence="1">Uncharacterized protein</fullName>
    </submittedName>
</protein>
<gene>
    <name evidence="1" type="ORF">RCG00_13395</name>
</gene>
<organism evidence="1">
    <name type="scientific">Thiothrix subterranea</name>
    <dbReference type="NCBI Taxonomy" id="2735563"/>
    <lineage>
        <taxon>Bacteria</taxon>
        <taxon>Pseudomonadati</taxon>
        <taxon>Pseudomonadota</taxon>
        <taxon>Gammaproteobacteria</taxon>
        <taxon>Thiotrichales</taxon>
        <taxon>Thiotrichaceae</taxon>
        <taxon>Thiothrix</taxon>
    </lineage>
</organism>
<dbReference type="EMBL" id="CP133217">
    <property type="protein sequence ID" value="WML85290.1"/>
    <property type="molecule type" value="Genomic_DNA"/>
</dbReference>
<reference evidence="1" key="1">
    <citation type="submission" date="2023-08" db="EMBL/GenBank/DDBJ databases">
        <title>New molecular markers tilS and rpoB for phylogenetic and monitoring studies of the genus Thiothrix biodiversity.</title>
        <authorList>
            <person name="Ravin N.V."/>
            <person name="Smolyakov D."/>
            <person name="Markov N.D."/>
            <person name="Beletsky A.V."/>
            <person name="Mardanov A.V."/>
            <person name="Rudenko T.S."/>
            <person name="Grabovich M.Y."/>
        </authorList>
    </citation>
    <scope>NUCLEOTIDE SEQUENCE</scope>
    <source>
        <strain evidence="1">DNT52</strain>
    </source>
</reference>
<name>A0AA51MK12_9GAMM</name>
<accession>A0AA51MK12</accession>
<sequence length="74" mass="8675">MVKHYRLIVSYNARAWCHIDINVPWTDEALEDIQNRFPSDAGYHIEVLVATDEHRIVEYTSQGPRLLMSEPIFC</sequence>
<dbReference type="AlphaFoldDB" id="A0AA51MK12"/>